<proteinExistence type="predicted"/>
<evidence type="ECO:0000259" key="6">
    <source>
        <dbReference type="PROSITE" id="PS50850"/>
    </source>
</evidence>
<dbReference type="KEGG" id="tsn:W908_01215"/>
<dbReference type="SUPFAM" id="SSF103473">
    <property type="entry name" value="MFS general substrate transporter"/>
    <property type="match status" value="1"/>
</dbReference>
<dbReference type="OrthoDB" id="9810941at2"/>
<protein>
    <submittedName>
        <fullName evidence="7">MFS transporter</fullName>
    </submittedName>
</protein>
<feature type="transmembrane region" description="Helical" evidence="5">
    <location>
        <begin position="6"/>
        <end position="26"/>
    </location>
</feature>
<sequence>MKFVRNSRFAVSVIFAINGVVFGTWASRIPEISDLHNLSPGALGLLIFLLGFSAVIAFSVFGRAADRYGASTVTKRTTCIFIPLTLIFIALANSIWALAAAIIFFGVIHGGDDVAMNAWAAEVERKDERPLMSSFHAMWSLGAGIGAGTGVITSFYKVTMPMHFTITSIVIFLAMLPIITIPFKSEKKQNSNKEPFISFPKGALLPVALITFFASLGEGIVADWSAIFLRSVAELNNSSAALGFTVFSVCMFTMRLMGDKIALKFGAHMTARYSGLIALLGSIIVLTFNSLVPLVIGFGFIGIGIAVIIPLAFSRAGKDKEISQGSAIASIATLGYGGMLLGPLFIGLIAEFTSIKTSFLLLPILAFLIFLLSKHLSTNPRV</sequence>
<dbReference type="Pfam" id="PF07690">
    <property type="entry name" value="MFS_1"/>
    <property type="match status" value="1"/>
</dbReference>
<dbReference type="PROSITE" id="PS50850">
    <property type="entry name" value="MFS"/>
    <property type="match status" value="1"/>
</dbReference>
<evidence type="ECO:0000256" key="3">
    <source>
        <dbReference type="ARBA" id="ARBA00022989"/>
    </source>
</evidence>
<feature type="transmembrane region" description="Helical" evidence="5">
    <location>
        <begin position="81"/>
        <end position="108"/>
    </location>
</feature>
<reference evidence="7 8" key="1">
    <citation type="journal article" date="2015" name="Genome Announc.">
        <title>Genome Sequence of 'Candidatus Thioglobus singularis' Strain PS1, a Mixotroph from the SUP05 Clade of Marine Gammaproteobacteria.</title>
        <authorList>
            <person name="Marshall K.T."/>
            <person name="Morris R.M."/>
        </authorList>
    </citation>
    <scope>NUCLEOTIDE SEQUENCE [LARGE SCALE GENOMIC DNA]</scope>
    <source>
        <strain evidence="7 8">PS1</strain>
    </source>
</reference>
<dbReference type="EMBL" id="CP006911">
    <property type="protein sequence ID" value="ALE01342.1"/>
    <property type="molecule type" value="Genomic_DNA"/>
</dbReference>
<gene>
    <name evidence="7" type="ORF">W908_01215</name>
</gene>
<dbReference type="GO" id="GO:0016020">
    <property type="term" value="C:membrane"/>
    <property type="evidence" value="ECO:0007669"/>
    <property type="project" value="UniProtKB-SubCell"/>
</dbReference>
<feature type="transmembrane region" description="Helical" evidence="5">
    <location>
        <begin position="239"/>
        <end position="258"/>
    </location>
</feature>
<dbReference type="RefSeq" id="WP_053819626.1">
    <property type="nucleotide sequence ID" value="NZ_CP006911.1"/>
</dbReference>
<dbReference type="PANTHER" id="PTHR23514:SF13">
    <property type="entry name" value="INNER MEMBRANE PROTEIN YBJJ"/>
    <property type="match status" value="1"/>
</dbReference>
<dbReference type="CDD" id="cd17393">
    <property type="entry name" value="MFS_MosC_like"/>
    <property type="match status" value="1"/>
</dbReference>
<dbReference type="PANTHER" id="PTHR23514">
    <property type="entry name" value="BYPASS OF STOP CODON PROTEIN 6"/>
    <property type="match status" value="1"/>
</dbReference>
<accession>A0A0M4M1K6</accession>
<dbReference type="AlphaFoldDB" id="A0A0M4M1K6"/>
<dbReference type="InterPro" id="IPR036259">
    <property type="entry name" value="MFS_trans_sf"/>
</dbReference>
<feature type="transmembrane region" description="Helical" evidence="5">
    <location>
        <begin position="162"/>
        <end position="183"/>
    </location>
</feature>
<keyword evidence="8" id="KW-1185">Reference proteome</keyword>
<dbReference type="PATRIC" id="fig|1125411.7.peg.240"/>
<feature type="transmembrane region" description="Helical" evidence="5">
    <location>
        <begin position="204"/>
        <end position="227"/>
    </location>
</feature>
<feature type="transmembrane region" description="Helical" evidence="5">
    <location>
        <begin position="294"/>
        <end position="313"/>
    </location>
</feature>
<feature type="domain" description="Major facilitator superfamily (MFS) profile" evidence="6">
    <location>
        <begin position="203"/>
        <end position="382"/>
    </location>
</feature>
<feature type="transmembrane region" description="Helical" evidence="5">
    <location>
        <begin position="355"/>
        <end position="373"/>
    </location>
</feature>
<evidence type="ECO:0000313" key="8">
    <source>
        <dbReference type="Proteomes" id="UP000068905"/>
    </source>
</evidence>
<keyword evidence="3 5" id="KW-1133">Transmembrane helix</keyword>
<evidence type="ECO:0000256" key="1">
    <source>
        <dbReference type="ARBA" id="ARBA00004141"/>
    </source>
</evidence>
<feature type="transmembrane region" description="Helical" evidence="5">
    <location>
        <begin position="325"/>
        <end position="349"/>
    </location>
</feature>
<evidence type="ECO:0000313" key="7">
    <source>
        <dbReference type="EMBL" id="ALE01342.1"/>
    </source>
</evidence>
<feature type="transmembrane region" description="Helical" evidence="5">
    <location>
        <begin position="38"/>
        <end position="61"/>
    </location>
</feature>
<keyword evidence="2 5" id="KW-0812">Transmembrane</keyword>
<dbReference type="GO" id="GO:0022857">
    <property type="term" value="F:transmembrane transporter activity"/>
    <property type="evidence" value="ECO:0007669"/>
    <property type="project" value="InterPro"/>
</dbReference>
<keyword evidence="4 5" id="KW-0472">Membrane</keyword>
<comment type="subcellular location">
    <subcellularLocation>
        <location evidence="1">Membrane</location>
        <topology evidence="1">Multi-pass membrane protein</topology>
    </subcellularLocation>
</comment>
<dbReference type="InterPro" id="IPR051788">
    <property type="entry name" value="MFS_Transporter"/>
</dbReference>
<dbReference type="InterPro" id="IPR011701">
    <property type="entry name" value="MFS"/>
</dbReference>
<feature type="transmembrane region" description="Helical" evidence="5">
    <location>
        <begin position="270"/>
        <end position="288"/>
    </location>
</feature>
<evidence type="ECO:0000256" key="5">
    <source>
        <dbReference type="SAM" id="Phobius"/>
    </source>
</evidence>
<name>A0A0M4M1K6_9GAMM</name>
<organism evidence="7 8">
    <name type="scientific">Candidatus Pseudothioglobus singularis PS1</name>
    <dbReference type="NCBI Taxonomy" id="1125411"/>
    <lineage>
        <taxon>Bacteria</taxon>
        <taxon>Pseudomonadati</taxon>
        <taxon>Pseudomonadota</taxon>
        <taxon>Gammaproteobacteria</taxon>
        <taxon>Candidatus Pseudothioglobaceae</taxon>
        <taxon>Candidatus Pseudothioglobus</taxon>
    </lineage>
</organism>
<evidence type="ECO:0000256" key="2">
    <source>
        <dbReference type="ARBA" id="ARBA00022692"/>
    </source>
</evidence>
<dbReference type="Proteomes" id="UP000068905">
    <property type="component" value="Chromosome"/>
</dbReference>
<feature type="transmembrane region" description="Helical" evidence="5">
    <location>
        <begin position="135"/>
        <end position="156"/>
    </location>
</feature>
<dbReference type="STRING" id="1125411.W908_01215"/>
<dbReference type="InterPro" id="IPR020846">
    <property type="entry name" value="MFS_dom"/>
</dbReference>
<dbReference type="Gene3D" id="1.20.1250.20">
    <property type="entry name" value="MFS general substrate transporter like domains"/>
    <property type="match status" value="2"/>
</dbReference>
<evidence type="ECO:0000256" key="4">
    <source>
        <dbReference type="ARBA" id="ARBA00023136"/>
    </source>
</evidence>